<evidence type="ECO:0000313" key="9">
    <source>
        <dbReference type="Proteomes" id="UP000835206"/>
    </source>
</evidence>
<dbReference type="InterPro" id="IPR014721">
    <property type="entry name" value="Ribsml_uS5_D2-typ_fold_subgr"/>
</dbReference>
<dbReference type="FunFam" id="3.30.230.10:FF:000035">
    <property type="entry name" value="28S ribosomal protein S9, mitochondrial"/>
    <property type="match status" value="1"/>
</dbReference>
<evidence type="ECO:0000256" key="4">
    <source>
        <dbReference type="ARBA" id="ARBA00022980"/>
    </source>
</evidence>
<organism evidence="9 10">
    <name type="scientific">Bombus terrestris</name>
    <name type="common">Buff-tailed bumblebee</name>
    <name type="synonym">Apis terrestris</name>
    <dbReference type="NCBI Taxonomy" id="30195"/>
    <lineage>
        <taxon>Eukaryota</taxon>
        <taxon>Metazoa</taxon>
        <taxon>Ecdysozoa</taxon>
        <taxon>Arthropoda</taxon>
        <taxon>Hexapoda</taxon>
        <taxon>Insecta</taxon>
        <taxon>Pterygota</taxon>
        <taxon>Neoptera</taxon>
        <taxon>Endopterygota</taxon>
        <taxon>Hymenoptera</taxon>
        <taxon>Apocrita</taxon>
        <taxon>Aculeata</taxon>
        <taxon>Apoidea</taxon>
        <taxon>Anthophila</taxon>
        <taxon>Apidae</taxon>
        <taxon>Bombus</taxon>
        <taxon>Bombus</taxon>
    </lineage>
</organism>
<evidence type="ECO:0000256" key="5">
    <source>
        <dbReference type="ARBA" id="ARBA00023128"/>
    </source>
</evidence>
<dbReference type="SUPFAM" id="SSF54211">
    <property type="entry name" value="Ribosomal protein S5 domain 2-like"/>
    <property type="match status" value="1"/>
</dbReference>
<evidence type="ECO:0000313" key="10">
    <source>
        <dbReference type="RefSeq" id="XP_048266060.1"/>
    </source>
</evidence>
<evidence type="ECO:0000256" key="8">
    <source>
        <dbReference type="ARBA" id="ARBA00076042"/>
    </source>
</evidence>
<dbReference type="Gene3D" id="3.30.230.10">
    <property type="match status" value="1"/>
</dbReference>
<dbReference type="InterPro" id="IPR000754">
    <property type="entry name" value="Ribosomal_uS9"/>
</dbReference>
<dbReference type="PANTHER" id="PTHR21569:SF1">
    <property type="entry name" value="SMALL RIBOSOMAL SUBUNIT PROTEIN US9M"/>
    <property type="match status" value="1"/>
</dbReference>
<dbReference type="GO" id="GO:0005763">
    <property type="term" value="C:mitochondrial small ribosomal subunit"/>
    <property type="evidence" value="ECO:0007669"/>
    <property type="project" value="TreeGrafter"/>
</dbReference>
<dbReference type="GO" id="GO:0006412">
    <property type="term" value="P:translation"/>
    <property type="evidence" value="ECO:0007669"/>
    <property type="project" value="InterPro"/>
</dbReference>
<dbReference type="GeneID" id="100646251"/>
<dbReference type="PANTHER" id="PTHR21569">
    <property type="entry name" value="RIBOSOMAL PROTEIN S9"/>
    <property type="match status" value="1"/>
</dbReference>
<name>A0A9C6SFU3_BOMTE</name>
<dbReference type="Proteomes" id="UP000835206">
    <property type="component" value="Chromosome 2"/>
</dbReference>
<proteinExistence type="inferred from homology"/>
<comment type="similarity">
    <text evidence="2">Belongs to the universal ribosomal protein uS9 family.</text>
</comment>
<dbReference type="AlphaFoldDB" id="A0A9C6SFU3"/>
<keyword evidence="6" id="KW-0687">Ribonucleoprotein</keyword>
<protein>
    <recommendedName>
        <fullName evidence="7">Small ribosomal subunit protein uS9m</fullName>
    </recommendedName>
    <alternativeName>
        <fullName evidence="8">28S ribosomal protein S9, mitochondrial</fullName>
    </alternativeName>
</protein>
<keyword evidence="9" id="KW-1185">Reference proteome</keyword>
<evidence type="ECO:0000256" key="2">
    <source>
        <dbReference type="ARBA" id="ARBA00005251"/>
    </source>
</evidence>
<reference evidence="10" key="1">
    <citation type="submission" date="2025-08" db="UniProtKB">
        <authorList>
            <consortium name="RefSeq"/>
        </authorList>
    </citation>
    <scope>IDENTIFICATION</scope>
</reference>
<accession>A0A9C6SFU3</accession>
<keyword evidence="4 10" id="KW-0689">Ribosomal protein</keyword>
<evidence type="ECO:0000256" key="3">
    <source>
        <dbReference type="ARBA" id="ARBA00022946"/>
    </source>
</evidence>
<dbReference type="InterPro" id="IPR020568">
    <property type="entry name" value="Ribosomal_Su5_D2-typ_SF"/>
</dbReference>
<keyword evidence="3" id="KW-0809">Transit peptide</keyword>
<keyword evidence="5" id="KW-0496">Mitochondrion</keyword>
<dbReference type="GO" id="GO:0003735">
    <property type="term" value="F:structural constituent of ribosome"/>
    <property type="evidence" value="ECO:0007669"/>
    <property type="project" value="InterPro"/>
</dbReference>
<dbReference type="GO" id="GO:0003723">
    <property type="term" value="F:RNA binding"/>
    <property type="evidence" value="ECO:0007669"/>
    <property type="project" value="TreeGrafter"/>
</dbReference>
<comment type="subcellular location">
    <subcellularLocation>
        <location evidence="1">Mitochondrion</location>
    </subcellularLocation>
</comment>
<gene>
    <name evidence="10" type="primary">LOC100646251</name>
</gene>
<evidence type="ECO:0000256" key="1">
    <source>
        <dbReference type="ARBA" id="ARBA00004173"/>
    </source>
</evidence>
<sequence length="378" mass="44096">MAVLMFTRFINLRNVININNFGAIGSILNITQCSDVISKPYCVNINDQIIPDESEKLTEKKISSAMRAYLKRSENYKEFMKKQIAEYDIGKRYLANIMGIDPENFTKEDVNSAIRYLFPSGLYDREARPMMLHPIDMYGNRKEAEFDETGRPHHFLFYTTKPNYYEILHNIAKSMIHLNETESQLLGRNIQLGPEHKIDYDYFIKSMQRLVDHPVSKHVESFIMKYRRKLPNINEDIKIPQLEYDNDNRPFVLIDKCARKDARGEVKVIGNGSGKITINGKDLTYFDDMQCREQIIFPLIFAEMIDKVDIEATISGGGPTGQAGAVRFGIAWGLQSFVNSEMREKMRLAGLLTYDWRRRERKKWGQEGARRKFTWKKR</sequence>
<evidence type="ECO:0000256" key="6">
    <source>
        <dbReference type="ARBA" id="ARBA00023274"/>
    </source>
</evidence>
<dbReference type="Pfam" id="PF00380">
    <property type="entry name" value="Ribosomal_S9"/>
    <property type="match status" value="1"/>
</dbReference>
<evidence type="ECO:0000256" key="7">
    <source>
        <dbReference type="ARBA" id="ARBA00039318"/>
    </source>
</evidence>
<dbReference type="RefSeq" id="XP_048266060.1">
    <property type="nucleotide sequence ID" value="XM_048410103.1"/>
</dbReference>
<dbReference type="GO" id="GO:0005743">
    <property type="term" value="C:mitochondrial inner membrane"/>
    <property type="evidence" value="ECO:0007669"/>
    <property type="project" value="UniProtKB-ARBA"/>
</dbReference>